<feature type="transmembrane region" description="Helical" evidence="1">
    <location>
        <begin position="99"/>
        <end position="118"/>
    </location>
</feature>
<evidence type="ECO:0000313" key="3">
    <source>
        <dbReference type="Proteomes" id="UP000518752"/>
    </source>
</evidence>
<keyword evidence="1" id="KW-0472">Membrane</keyword>
<keyword evidence="1" id="KW-1133">Transmembrane helix</keyword>
<accession>A0A8H5LX46</accession>
<dbReference type="EMBL" id="JAACJN010000108">
    <property type="protein sequence ID" value="KAF5372817.1"/>
    <property type="molecule type" value="Genomic_DNA"/>
</dbReference>
<reference evidence="2 3" key="1">
    <citation type="journal article" date="2020" name="ISME J.">
        <title>Uncovering the hidden diversity of litter-decomposition mechanisms in mushroom-forming fungi.</title>
        <authorList>
            <person name="Floudas D."/>
            <person name="Bentzer J."/>
            <person name="Ahren D."/>
            <person name="Johansson T."/>
            <person name="Persson P."/>
            <person name="Tunlid A."/>
        </authorList>
    </citation>
    <scope>NUCLEOTIDE SEQUENCE [LARGE SCALE GENOMIC DNA]</scope>
    <source>
        <strain evidence="2 3">CBS 406.79</strain>
    </source>
</reference>
<name>A0A8H5LX46_9AGAR</name>
<evidence type="ECO:0000256" key="1">
    <source>
        <dbReference type="SAM" id="Phobius"/>
    </source>
</evidence>
<keyword evidence="1" id="KW-0812">Transmembrane</keyword>
<organism evidence="2 3">
    <name type="scientific">Collybiopsis confluens</name>
    <dbReference type="NCBI Taxonomy" id="2823264"/>
    <lineage>
        <taxon>Eukaryota</taxon>
        <taxon>Fungi</taxon>
        <taxon>Dikarya</taxon>
        <taxon>Basidiomycota</taxon>
        <taxon>Agaricomycotina</taxon>
        <taxon>Agaricomycetes</taxon>
        <taxon>Agaricomycetidae</taxon>
        <taxon>Agaricales</taxon>
        <taxon>Marasmiineae</taxon>
        <taxon>Omphalotaceae</taxon>
        <taxon>Collybiopsis</taxon>
    </lineage>
</organism>
<dbReference type="AlphaFoldDB" id="A0A8H5LX46"/>
<gene>
    <name evidence="2" type="ORF">D9757_011100</name>
</gene>
<evidence type="ECO:0000313" key="2">
    <source>
        <dbReference type="EMBL" id="KAF5372817.1"/>
    </source>
</evidence>
<dbReference type="OrthoDB" id="3038990at2759"/>
<feature type="transmembrane region" description="Helical" evidence="1">
    <location>
        <begin position="174"/>
        <end position="192"/>
    </location>
</feature>
<feature type="transmembrane region" description="Helical" evidence="1">
    <location>
        <begin position="64"/>
        <end position="87"/>
    </location>
</feature>
<sequence>MTIPNATVSMISPAIPFQLLPSSIAYQTQIVSYILAGTSGAYIWDVLSNMNAERDLFCSGTNRYALTGYAMSRIGALVYVVGKTIYMTYPVGSCQVTQTVLDCFATMGTAGAGLLFFIRARAVFMANKRMVAFLAFLWIMVVASSASLPIATFASAVNIEDTLYCMTKGGSPSAGAGLIVSTVFDTVIFLSISYKLVASHSFTENHGFRDLILGANLSAFSKSILHEGQKYYLVTVLSNIATFALCNAPINSGLRAALTCPNTMLTSVMACYVYRKTVLGEITNPGVSFDAHIVPTINVQNVSPSMATHTTQTQSGSLSGKRGTTIAIEITTAIHVDDIEKVIPGQFIPFL</sequence>
<comment type="caution">
    <text evidence="2">The sequence shown here is derived from an EMBL/GenBank/DDBJ whole genome shotgun (WGS) entry which is preliminary data.</text>
</comment>
<feature type="transmembrane region" description="Helical" evidence="1">
    <location>
        <begin position="24"/>
        <end position="44"/>
    </location>
</feature>
<keyword evidence="3" id="KW-1185">Reference proteome</keyword>
<feature type="transmembrane region" description="Helical" evidence="1">
    <location>
        <begin position="130"/>
        <end position="154"/>
    </location>
</feature>
<proteinExistence type="predicted"/>
<dbReference type="Proteomes" id="UP000518752">
    <property type="component" value="Unassembled WGS sequence"/>
</dbReference>
<protein>
    <submittedName>
        <fullName evidence="2">Uncharacterized protein</fullName>
    </submittedName>
</protein>